<accession>A0A1H4S761</accession>
<evidence type="ECO:0000313" key="3">
    <source>
        <dbReference type="EMBL" id="SEC40066.1"/>
    </source>
</evidence>
<organism evidence="3 4">
    <name type="scientific">Pseudomonas frederiksbergensis</name>
    <dbReference type="NCBI Taxonomy" id="104087"/>
    <lineage>
        <taxon>Bacteria</taxon>
        <taxon>Pseudomonadati</taxon>
        <taxon>Pseudomonadota</taxon>
        <taxon>Gammaproteobacteria</taxon>
        <taxon>Pseudomonadales</taxon>
        <taxon>Pseudomonadaceae</taxon>
        <taxon>Pseudomonas</taxon>
    </lineage>
</organism>
<reference evidence="3 4" key="1">
    <citation type="submission" date="2016-10" db="EMBL/GenBank/DDBJ databases">
        <authorList>
            <person name="de Groot N.N."/>
        </authorList>
    </citation>
    <scope>NUCLEOTIDE SEQUENCE [LARGE SCALE GENOMIC DNA]</scope>
    <source>
        <strain evidence="3 4">BS3655</strain>
    </source>
</reference>
<feature type="compositionally biased region" description="Polar residues" evidence="1">
    <location>
        <begin position="35"/>
        <end position="48"/>
    </location>
</feature>
<protein>
    <submittedName>
        <fullName evidence="3">Uncharacterized protein</fullName>
    </submittedName>
</protein>
<feature type="transmembrane region" description="Helical" evidence="2">
    <location>
        <begin position="425"/>
        <end position="444"/>
    </location>
</feature>
<keyword evidence="2" id="KW-0812">Transmembrane</keyword>
<dbReference type="AlphaFoldDB" id="A0A1H4S761"/>
<evidence type="ECO:0000256" key="1">
    <source>
        <dbReference type="SAM" id="MobiDB-lite"/>
    </source>
</evidence>
<dbReference type="RefSeq" id="WP_139273362.1">
    <property type="nucleotide sequence ID" value="NZ_FNTF01000002.1"/>
</dbReference>
<evidence type="ECO:0000256" key="2">
    <source>
        <dbReference type="SAM" id="Phobius"/>
    </source>
</evidence>
<dbReference type="Proteomes" id="UP000183114">
    <property type="component" value="Unassembled WGS sequence"/>
</dbReference>
<feature type="region of interest" description="Disordered" evidence="1">
    <location>
        <begin position="24"/>
        <end position="58"/>
    </location>
</feature>
<feature type="transmembrane region" description="Helical" evidence="2">
    <location>
        <begin position="384"/>
        <end position="405"/>
    </location>
</feature>
<keyword evidence="2" id="KW-0472">Membrane</keyword>
<sequence length="459" mass="52363">MRHSFSGIIVRYLSDTETPVQCDCDQRKAVPSGDQPKQTAPTPSTASEGESDSHVDNDAHFSTRSWKAFTKKANAERIAEKEAERRKATGDLCERELEDELHVNLWETGRDRISPFMDVGVMIGQRDKYCAVVVDLPWKVELKDVSDLGARLNGEKSVAAIFNEVVHYDGFAEGNFANISFRKDGKDEKPFSLLRLNTQLFKVEPIFLSDENLCTRLTIALPSRPGFVKPEDKRQSAYIRFRIRNIPSTVYSVNFLQKDRALISSNTETRIIDFRINVLRGVPEELLSGNEKLEFPKFKRIHCFLTTIRDEVCVSDTKDYKGYRSLMDEEVWNEYIRLDNSVGISEENSVRNYLGYQWTASREDSTRVKDLIVLGRFSKVKSDYLSIIRFIALVLIFGVAGSALWEITNECVIQKFPNGCGVKTGWLSMYLGIGLLIIGSKPLFESAKKRMLRYLRSKN</sequence>
<dbReference type="EMBL" id="FNTF01000002">
    <property type="protein sequence ID" value="SEC40066.1"/>
    <property type="molecule type" value="Genomic_DNA"/>
</dbReference>
<keyword evidence="2" id="KW-1133">Transmembrane helix</keyword>
<evidence type="ECO:0000313" key="4">
    <source>
        <dbReference type="Proteomes" id="UP000183114"/>
    </source>
</evidence>
<name>A0A1H4S761_9PSED</name>
<gene>
    <name evidence="3" type="ORF">SAMN04490185_1355</name>
</gene>
<proteinExistence type="predicted"/>